<comment type="caution">
    <text evidence="2">The sequence shown here is derived from an EMBL/GenBank/DDBJ whole genome shotgun (WGS) entry which is preliminary data.</text>
</comment>
<reference evidence="2" key="1">
    <citation type="submission" date="2010-07" db="EMBL/GenBank/DDBJ databases">
        <authorList>
            <person name="Muzny D."/>
            <person name="Qin X."/>
            <person name="Buhay C."/>
            <person name="Dugan-Rocha S."/>
            <person name="Ding Y."/>
            <person name="Chen G."/>
            <person name="Hawes A."/>
            <person name="Holder M."/>
            <person name="Jhangiani S."/>
            <person name="Johnson A."/>
            <person name="Khan Z."/>
            <person name="Li Z."/>
            <person name="Liu W."/>
            <person name="Liu X."/>
            <person name="Perez L."/>
            <person name="Shen H."/>
            <person name="Wang Q."/>
            <person name="Watt J."/>
            <person name="Xi L."/>
            <person name="Xin Y."/>
            <person name="Zhou J."/>
            <person name="Deng J."/>
            <person name="Jiang H."/>
            <person name="Liu Y."/>
            <person name="Qu J."/>
            <person name="Song X.-Z."/>
            <person name="Zhang L."/>
            <person name="Villasana D."/>
            <person name="Johnson A."/>
            <person name="Liu J."/>
            <person name="Liyanage D."/>
            <person name="Lorensuhewa L."/>
            <person name="Robinson T."/>
            <person name="Song A."/>
            <person name="Song B.-B."/>
            <person name="Dinh H."/>
            <person name="Thornton R."/>
            <person name="Coyle M."/>
            <person name="Francisco L."/>
            <person name="Jackson L."/>
            <person name="Javaid M."/>
            <person name="Korchina V."/>
            <person name="Kovar C."/>
            <person name="Mata R."/>
            <person name="Mathew T."/>
            <person name="Ngo R."/>
            <person name="Nguyen L."/>
            <person name="Nguyen N."/>
            <person name="Okwuonu G."/>
            <person name="Ongeri F."/>
            <person name="Pham C."/>
            <person name="Simmons D."/>
            <person name="Wilczek-Boney K."/>
            <person name="Hale W."/>
            <person name="Jakkamsetti A."/>
            <person name="Pham P."/>
            <person name="Ruth R."/>
            <person name="San Lucas F."/>
            <person name="Warren J."/>
            <person name="Zhang J."/>
            <person name="Zhao Z."/>
            <person name="Zhou C."/>
            <person name="Zhu D."/>
            <person name="Lee S."/>
            <person name="Bess C."/>
            <person name="Blankenburg K."/>
            <person name="Forbes L."/>
            <person name="Fu Q."/>
            <person name="Gubbala S."/>
            <person name="Hirani K."/>
            <person name="Jayaseelan J.C."/>
            <person name="Lara F."/>
            <person name="Munidasa M."/>
            <person name="Palculict T."/>
            <person name="Patil S."/>
            <person name="Pu L.-L."/>
            <person name="Saada N."/>
            <person name="Tang L."/>
            <person name="Weissenberger G."/>
            <person name="Zhu Y."/>
            <person name="Hemphill L."/>
            <person name="Shang Y."/>
            <person name="Youmans B."/>
            <person name="Ayvaz T."/>
            <person name="Ross M."/>
            <person name="Santibanez J."/>
            <person name="Aqrawi P."/>
            <person name="Gross S."/>
            <person name="Joshi V."/>
            <person name="Fowler G."/>
            <person name="Nazareth L."/>
            <person name="Reid J."/>
            <person name="Worley K."/>
            <person name="Petrosino J."/>
            <person name="Highlander S."/>
            <person name="Gibbs R."/>
        </authorList>
    </citation>
    <scope>NUCLEOTIDE SEQUENCE [LARGE SCALE GENOMIC DNA]</scope>
    <source>
        <strain evidence="2">ATCC 33861</strain>
    </source>
</reference>
<proteinExistence type="predicted"/>
<dbReference type="HOGENOM" id="CLU_3084856_0_0_10"/>
<organism evidence="2 3">
    <name type="scientific">Sphingobacterium spiritivorum ATCC 33861</name>
    <dbReference type="NCBI Taxonomy" id="525373"/>
    <lineage>
        <taxon>Bacteria</taxon>
        <taxon>Pseudomonadati</taxon>
        <taxon>Bacteroidota</taxon>
        <taxon>Sphingobacteriia</taxon>
        <taxon>Sphingobacteriales</taxon>
        <taxon>Sphingobacteriaceae</taxon>
        <taxon>Sphingobacterium</taxon>
    </lineage>
</organism>
<keyword evidence="3" id="KW-1185">Reference proteome</keyword>
<sequence length="52" mass="6055">MLVSGIYLYFTSSYKNEEDLIKRNFKTNSFFYSICLIILGMGLILLEFFGNS</sequence>
<keyword evidence="1" id="KW-0812">Transmembrane</keyword>
<dbReference type="AlphaFoldDB" id="D7VTZ1"/>
<accession>D7VTZ1</accession>
<keyword evidence="1" id="KW-0472">Membrane</keyword>
<dbReference type="STRING" id="525373.HMPREF0766_14461"/>
<keyword evidence="1" id="KW-1133">Transmembrane helix</keyword>
<gene>
    <name evidence="2" type="ORF">HMPREF0766_14461</name>
</gene>
<dbReference type="Proteomes" id="UP000006258">
    <property type="component" value="Unassembled WGS sequence"/>
</dbReference>
<evidence type="ECO:0000256" key="1">
    <source>
        <dbReference type="SAM" id="Phobius"/>
    </source>
</evidence>
<dbReference type="EMBL" id="ACHA02000014">
    <property type="protein sequence ID" value="EFK55770.1"/>
    <property type="molecule type" value="Genomic_DNA"/>
</dbReference>
<feature type="transmembrane region" description="Helical" evidence="1">
    <location>
        <begin position="30"/>
        <end position="49"/>
    </location>
</feature>
<protein>
    <submittedName>
        <fullName evidence="2">Uncharacterized protein</fullName>
    </submittedName>
</protein>
<name>D7VTZ1_SPHSI</name>
<evidence type="ECO:0000313" key="2">
    <source>
        <dbReference type="EMBL" id="EFK55770.1"/>
    </source>
</evidence>
<evidence type="ECO:0000313" key="3">
    <source>
        <dbReference type="Proteomes" id="UP000006258"/>
    </source>
</evidence>